<keyword evidence="3" id="KW-0804">Transcription</keyword>
<sequence length="215" mass="23464">MATIDLERRAEIGRLKREKTRAALIDSSLRVVAQFGFEAPTLDDFIAAAGVARGTFYNYFQTKESLFLAMAGHVADSVDAEILQLFKGIDDPAQRIAIAIRHFIRISKRNPDWGWVLVHTLPDTSGGWSEGMRRGVLADIRRGRKLGRFKIASVEAAVALGIGTLGAAIRATLVERTSASFPNAVAAMTLQGLGMVREEAEEIATMPLPEVDRQA</sequence>
<feature type="domain" description="HTH tetR-type" evidence="5">
    <location>
        <begin position="18"/>
        <end position="78"/>
    </location>
</feature>
<dbReference type="Gene3D" id="1.10.357.10">
    <property type="entry name" value="Tetracycline Repressor, domain 2"/>
    <property type="match status" value="1"/>
</dbReference>
<dbReference type="SUPFAM" id="SSF46689">
    <property type="entry name" value="Homeodomain-like"/>
    <property type="match status" value="1"/>
</dbReference>
<keyword evidence="7" id="KW-1185">Reference proteome</keyword>
<dbReference type="Pfam" id="PF00440">
    <property type="entry name" value="TetR_N"/>
    <property type="match status" value="1"/>
</dbReference>
<dbReference type="Pfam" id="PF21306">
    <property type="entry name" value="TetR_C_40"/>
    <property type="match status" value="1"/>
</dbReference>
<comment type="caution">
    <text evidence="6">The sequence shown here is derived from an EMBL/GenBank/DDBJ whole genome shotgun (WGS) entry which is preliminary data.</text>
</comment>
<dbReference type="AlphaFoldDB" id="A0A069PGF9"/>
<keyword evidence="1" id="KW-0805">Transcription regulation</keyword>
<keyword evidence="2 4" id="KW-0238">DNA-binding</keyword>
<evidence type="ECO:0000256" key="2">
    <source>
        <dbReference type="ARBA" id="ARBA00023125"/>
    </source>
</evidence>
<organism evidence="6 7">
    <name type="scientific">Caballeronia glathei</name>
    <dbReference type="NCBI Taxonomy" id="60547"/>
    <lineage>
        <taxon>Bacteria</taxon>
        <taxon>Pseudomonadati</taxon>
        <taxon>Pseudomonadota</taxon>
        <taxon>Betaproteobacteria</taxon>
        <taxon>Burkholderiales</taxon>
        <taxon>Burkholderiaceae</taxon>
        <taxon>Caballeronia</taxon>
    </lineage>
</organism>
<feature type="DNA-binding region" description="H-T-H motif" evidence="4">
    <location>
        <begin position="41"/>
        <end position="60"/>
    </location>
</feature>
<evidence type="ECO:0000313" key="6">
    <source>
        <dbReference type="EMBL" id="KDR38939.1"/>
    </source>
</evidence>
<dbReference type="STRING" id="60547.GCA_000751215_01630"/>
<dbReference type="PROSITE" id="PS50977">
    <property type="entry name" value="HTH_TETR_2"/>
    <property type="match status" value="1"/>
</dbReference>
<evidence type="ECO:0000256" key="3">
    <source>
        <dbReference type="ARBA" id="ARBA00023163"/>
    </source>
</evidence>
<evidence type="ECO:0000256" key="4">
    <source>
        <dbReference type="PROSITE-ProRule" id="PRU00335"/>
    </source>
</evidence>
<dbReference type="PANTHER" id="PTHR47506:SF1">
    <property type="entry name" value="HTH-TYPE TRANSCRIPTIONAL REGULATOR YJDC"/>
    <property type="match status" value="1"/>
</dbReference>
<dbReference type="GO" id="GO:0003677">
    <property type="term" value="F:DNA binding"/>
    <property type="evidence" value="ECO:0007669"/>
    <property type="project" value="UniProtKB-UniRule"/>
</dbReference>
<protein>
    <submittedName>
        <fullName evidence="6">Transcriptional regulator</fullName>
    </submittedName>
</protein>
<dbReference type="RefSeq" id="WP_051672910.1">
    <property type="nucleotide sequence ID" value="NZ_CADFFX010000031.1"/>
</dbReference>
<evidence type="ECO:0000256" key="1">
    <source>
        <dbReference type="ARBA" id="ARBA00023015"/>
    </source>
</evidence>
<dbReference type="InterPro" id="IPR009057">
    <property type="entry name" value="Homeodomain-like_sf"/>
</dbReference>
<reference evidence="6 7" key="1">
    <citation type="submission" date="2014-03" db="EMBL/GenBank/DDBJ databases">
        <title>Draft Genome Sequences of Four Burkholderia Strains.</title>
        <authorList>
            <person name="Liu X.Y."/>
            <person name="Li C.X."/>
            <person name="Xu J.H."/>
        </authorList>
    </citation>
    <scope>NUCLEOTIDE SEQUENCE [LARGE SCALE GENOMIC DNA]</scope>
    <source>
        <strain evidence="6 7">DSM 50014</strain>
    </source>
</reference>
<accession>A0A069PGF9</accession>
<dbReference type="PRINTS" id="PR00455">
    <property type="entry name" value="HTHTETR"/>
</dbReference>
<name>A0A069PGF9_9BURK</name>
<proteinExistence type="predicted"/>
<dbReference type="PANTHER" id="PTHR47506">
    <property type="entry name" value="TRANSCRIPTIONAL REGULATORY PROTEIN"/>
    <property type="match status" value="1"/>
</dbReference>
<dbReference type="Proteomes" id="UP000027466">
    <property type="component" value="Unassembled WGS sequence"/>
</dbReference>
<gene>
    <name evidence="6" type="ORF">BG61_36570</name>
</gene>
<evidence type="ECO:0000313" key="7">
    <source>
        <dbReference type="Proteomes" id="UP000027466"/>
    </source>
</evidence>
<dbReference type="InterPro" id="IPR049513">
    <property type="entry name" value="TetR_C_40"/>
</dbReference>
<evidence type="ECO:0000259" key="5">
    <source>
        <dbReference type="PROSITE" id="PS50977"/>
    </source>
</evidence>
<dbReference type="EMBL" id="JFHC01000071">
    <property type="protein sequence ID" value="KDR38939.1"/>
    <property type="molecule type" value="Genomic_DNA"/>
</dbReference>
<dbReference type="InterPro" id="IPR001647">
    <property type="entry name" value="HTH_TetR"/>
</dbReference>